<dbReference type="EMBL" id="BMZM01000002">
    <property type="protein sequence ID" value="GHC25818.1"/>
    <property type="molecule type" value="Genomic_DNA"/>
</dbReference>
<comment type="caution">
    <text evidence="2">The sequence shown here is derived from an EMBL/GenBank/DDBJ whole genome shotgun (WGS) entry which is preliminary data.</text>
</comment>
<evidence type="ECO:0000313" key="2">
    <source>
        <dbReference type="EMBL" id="GHC25818.1"/>
    </source>
</evidence>
<sequence>MTRLRCSFPAWLALAAMLVIFMAPVLSQTLALAHERERTNPAPPWHDQTSGMHAGHVMAGLQTLEAHQAGTVQYRETHPAGHMDLAQCGYCSLLAHTPLMVEAALALPPSRAGPDTAPVPSLLQGHARHPHFPNALSRAPPLSV</sequence>
<dbReference type="InterPro" id="IPR021333">
    <property type="entry name" value="DUF2946"/>
</dbReference>
<protein>
    <recommendedName>
        <fullName evidence="4">DUF2946 domain-containing protein</fullName>
    </recommendedName>
</protein>
<dbReference type="RefSeq" id="WP_189517369.1">
    <property type="nucleotide sequence ID" value="NZ_BMZM01000002.1"/>
</dbReference>
<evidence type="ECO:0000313" key="3">
    <source>
        <dbReference type="Proteomes" id="UP000604243"/>
    </source>
</evidence>
<keyword evidence="3" id="KW-1185">Reference proteome</keyword>
<feature type="region of interest" description="Disordered" evidence="1">
    <location>
        <begin position="110"/>
        <end position="144"/>
    </location>
</feature>
<name>A0ABQ3FIK6_9GAMM</name>
<accession>A0ABQ3FIK6</accession>
<evidence type="ECO:0008006" key="4">
    <source>
        <dbReference type="Google" id="ProtNLM"/>
    </source>
</evidence>
<dbReference type="Proteomes" id="UP000604243">
    <property type="component" value="Unassembled WGS sequence"/>
</dbReference>
<proteinExistence type="predicted"/>
<evidence type="ECO:0000256" key="1">
    <source>
        <dbReference type="SAM" id="MobiDB-lite"/>
    </source>
</evidence>
<organism evidence="2 3">
    <name type="scientific">Kushneria pakistanensis</name>
    <dbReference type="NCBI Taxonomy" id="1508770"/>
    <lineage>
        <taxon>Bacteria</taxon>
        <taxon>Pseudomonadati</taxon>
        <taxon>Pseudomonadota</taxon>
        <taxon>Gammaproteobacteria</taxon>
        <taxon>Oceanospirillales</taxon>
        <taxon>Halomonadaceae</taxon>
        <taxon>Kushneria</taxon>
    </lineage>
</organism>
<gene>
    <name evidence="2" type="ORF">GCM10010082_18530</name>
</gene>
<dbReference type="Pfam" id="PF11162">
    <property type="entry name" value="DUF2946"/>
    <property type="match status" value="1"/>
</dbReference>
<reference evidence="3" key="1">
    <citation type="journal article" date="2019" name="Int. J. Syst. Evol. Microbiol.">
        <title>The Global Catalogue of Microorganisms (GCM) 10K type strain sequencing project: providing services to taxonomists for standard genome sequencing and annotation.</title>
        <authorList>
            <consortium name="The Broad Institute Genomics Platform"/>
            <consortium name="The Broad Institute Genome Sequencing Center for Infectious Disease"/>
            <person name="Wu L."/>
            <person name="Ma J."/>
        </authorList>
    </citation>
    <scope>NUCLEOTIDE SEQUENCE [LARGE SCALE GENOMIC DNA]</scope>
    <source>
        <strain evidence="3">KCTC 42082</strain>
    </source>
</reference>